<dbReference type="EMBL" id="NEDP02003777">
    <property type="protein sequence ID" value="OWF47756.1"/>
    <property type="molecule type" value="Genomic_DNA"/>
</dbReference>
<dbReference type="AlphaFoldDB" id="A0A210QG84"/>
<evidence type="ECO:0000313" key="2">
    <source>
        <dbReference type="Proteomes" id="UP000242188"/>
    </source>
</evidence>
<comment type="caution">
    <text evidence="1">The sequence shown here is derived from an EMBL/GenBank/DDBJ whole genome shotgun (WGS) entry which is preliminary data.</text>
</comment>
<protein>
    <submittedName>
        <fullName evidence="1">Uncharacterized protein</fullName>
    </submittedName>
</protein>
<dbReference type="Proteomes" id="UP000242188">
    <property type="component" value="Unassembled WGS sequence"/>
</dbReference>
<accession>A0A210QG84</accession>
<sequence>MASPSKKGKGHQVLELKFLGMTLKKDAIQGKMQNVRTFLTNRLNKPVGNVQAPETILEFWTTGQQDESMDLSTMPAPSTYLKASKKKVDQKLFLCAEESLQNLVKVVEHHSEHCKEHLQMKKPIQKGHVLKAQFQCDSQKLAWSSSPYLPDKGYLVNDRVQHGFICSGMLPSHYAKFNKINKQTISHFFKSYQKHIQDEYNNSISTALLEEIGLYEDESLGSVDMMTDARHRWRKNAKDTSVVAIGDRTHKVINCQHVTKADDNVSQRHENWEQKRYVSTI</sequence>
<gene>
    <name evidence="1" type="ORF">KP79_PYT17582</name>
</gene>
<proteinExistence type="predicted"/>
<name>A0A210QG84_MIZYE</name>
<keyword evidence="2" id="KW-1185">Reference proteome</keyword>
<organism evidence="1 2">
    <name type="scientific">Mizuhopecten yessoensis</name>
    <name type="common">Japanese scallop</name>
    <name type="synonym">Patinopecten yessoensis</name>
    <dbReference type="NCBI Taxonomy" id="6573"/>
    <lineage>
        <taxon>Eukaryota</taxon>
        <taxon>Metazoa</taxon>
        <taxon>Spiralia</taxon>
        <taxon>Lophotrochozoa</taxon>
        <taxon>Mollusca</taxon>
        <taxon>Bivalvia</taxon>
        <taxon>Autobranchia</taxon>
        <taxon>Pteriomorphia</taxon>
        <taxon>Pectinida</taxon>
        <taxon>Pectinoidea</taxon>
        <taxon>Pectinidae</taxon>
        <taxon>Mizuhopecten</taxon>
    </lineage>
</organism>
<reference evidence="1 2" key="1">
    <citation type="journal article" date="2017" name="Nat. Ecol. Evol.">
        <title>Scallop genome provides insights into evolution of bilaterian karyotype and development.</title>
        <authorList>
            <person name="Wang S."/>
            <person name="Zhang J."/>
            <person name="Jiao W."/>
            <person name="Li J."/>
            <person name="Xun X."/>
            <person name="Sun Y."/>
            <person name="Guo X."/>
            <person name="Huan P."/>
            <person name="Dong B."/>
            <person name="Zhang L."/>
            <person name="Hu X."/>
            <person name="Sun X."/>
            <person name="Wang J."/>
            <person name="Zhao C."/>
            <person name="Wang Y."/>
            <person name="Wang D."/>
            <person name="Huang X."/>
            <person name="Wang R."/>
            <person name="Lv J."/>
            <person name="Li Y."/>
            <person name="Zhang Z."/>
            <person name="Liu B."/>
            <person name="Lu W."/>
            <person name="Hui Y."/>
            <person name="Liang J."/>
            <person name="Zhou Z."/>
            <person name="Hou R."/>
            <person name="Li X."/>
            <person name="Liu Y."/>
            <person name="Li H."/>
            <person name="Ning X."/>
            <person name="Lin Y."/>
            <person name="Zhao L."/>
            <person name="Xing Q."/>
            <person name="Dou J."/>
            <person name="Li Y."/>
            <person name="Mao J."/>
            <person name="Guo H."/>
            <person name="Dou H."/>
            <person name="Li T."/>
            <person name="Mu C."/>
            <person name="Jiang W."/>
            <person name="Fu Q."/>
            <person name="Fu X."/>
            <person name="Miao Y."/>
            <person name="Liu J."/>
            <person name="Yu Q."/>
            <person name="Li R."/>
            <person name="Liao H."/>
            <person name="Li X."/>
            <person name="Kong Y."/>
            <person name="Jiang Z."/>
            <person name="Chourrout D."/>
            <person name="Li R."/>
            <person name="Bao Z."/>
        </authorList>
    </citation>
    <scope>NUCLEOTIDE SEQUENCE [LARGE SCALE GENOMIC DNA]</scope>
    <source>
        <strain evidence="1 2">PY_sf001</strain>
    </source>
</reference>
<evidence type="ECO:0000313" key="1">
    <source>
        <dbReference type="EMBL" id="OWF47756.1"/>
    </source>
</evidence>